<dbReference type="GO" id="GO:0016020">
    <property type="term" value="C:membrane"/>
    <property type="evidence" value="ECO:0007669"/>
    <property type="project" value="UniProtKB-SubCell"/>
</dbReference>
<dbReference type="AlphaFoldDB" id="A0A5J4S4D3"/>
<name>A0A5J4S4D3_9ZZZZ</name>
<evidence type="ECO:0000256" key="2">
    <source>
        <dbReference type="ARBA" id="ARBA00022729"/>
    </source>
</evidence>
<keyword evidence="5 6" id="KW-0449">Lipoprotein</keyword>
<dbReference type="Gene3D" id="3.40.190.10">
    <property type="entry name" value="Periplasmic binding protein-like II"/>
    <property type="match status" value="2"/>
</dbReference>
<accession>A0A5J4S4D3</accession>
<evidence type="ECO:0000256" key="5">
    <source>
        <dbReference type="ARBA" id="ARBA00023288"/>
    </source>
</evidence>
<dbReference type="PANTHER" id="PTHR30429">
    <property type="entry name" value="D-METHIONINE-BINDING LIPOPROTEIN METQ"/>
    <property type="match status" value="1"/>
</dbReference>
<dbReference type="InterPro" id="IPR004872">
    <property type="entry name" value="Lipoprotein_NlpA"/>
</dbReference>
<dbReference type="EMBL" id="SNRY01000473">
    <property type="protein sequence ID" value="KAA6340260.1"/>
    <property type="molecule type" value="Genomic_DNA"/>
</dbReference>
<evidence type="ECO:0000313" key="6">
    <source>
        <dbReference type="EMBL" id="KAA6340260.1"/>
    </source>
</evidence>
<comment type="subcellular location">
    <subcellularLocation>
        <location evidence="1">Membrane</location>
        <topology evidence="1">Lipid-anchor</topology>
    </subcellularLocation>
</comment>
<evidence type="ECO:0000256" key="4">
    <source>
        <dbReference type="ARBA" id="ARBA00023139"/>
    </source>
</evidence>
<sequence>MNRNIPLLCIVVAVLSACTSKKQQNVENSDGEKKTITISTSQKPTYADMITYAIQPILEKKGYTVKIVQMSESQLIYKVLGEGGTDAHVGGHKAAFNYLKKYGDMEVHTLITVPSAHLGLFSDKLFGTMEDIKRQLKKGDTVILPEDPTNLPRSLVFLENLGLLTLKEDINKFESTEKDVAENPYGLEIKVLNAAQIPRSLGSVTLAVIFGDDADLLGILDSAIIREINPDEQFMNMFVTKPGNENKPWIKDLVEAIKSEAFKNVIEDPQYRFFKYWRPLWYVEKWGITNRTGNN</sequence>
<evidence type="ECO:0000256" key="3">
    <source>
        <dbReference type="ARBA" id="ARBA00023136"/>
    </source>
</evidence>
<proteinExistence type="predicted"/>
<reference evidence="6" key="1">
    <citation type="submission" date="2019-03" db="EMBL/GenBank/DDBJ databases">
        <title>Single cell metagenomics reveals metabolic interactions within the superorganism composed of flagellate Streblomastix strix and complex community of Bacteroidetes bacteria on its surface.</title>
        <authorList>
            <person name="Treitli S.C."/>
            <person name="Kolisko M."/>
            <person name="Husnik F."/>
            <person name="Keeling P."/>
            <person name="Hampl V."/>
        </authorList>
    </citation>
    <scope>NUCLEOTIDE SEQUENCE</scope>
    <source>
        <strain evidence="6">STM</strain>
    </source>
</reference>
<keyword evidence="2" id="KW-0732">Signal</keyword>
<dbReference type="Pfam" id="PF03180">
    <property type="entry name" value="Lipoprotein_9"/>
    <property type="match status" value="1"/>
</dbReference>
<comment type="caution">
    <text evidence="6">The sequence shown here is derived from an EMBL/GenBank/DDBJ whole genome shotgun (WGS) entry which is preliminary data.</text>
</comment>
<gene>
    <name evidence="6" type="ORF">EZS27_011865</name>
</gene>
<evidence type="ECO:0000256" key="1">
    <source>
        <dbReference type="ARBA" id="ARBA00004635"/>
    </source>
</evidence>
<keyword evidence="3" id="KW-0472">Membrane</keyword>
<dbReference type="PANTHER" id="PTHR30429:SF0">
    <property type="entry name" value="METHIONINE-BINDING LIPOPROTEIN METQ"/>
    <property type="match status" value="1"/>
</dbReference>
<dbReference type="SUPFAM" id="SSF53850">
    <property type="entry name" value="Periplasmic binding protein-like II"/>
    <property type="match status" value="1"/>
</dbReference>
<keyword evidence="4" id="KW-0564">Palmitate</keyword>
<protein>
    <submittedName>
        <fullName evidence="6">Methionine-binding lipoprotein MetQ</fullName>
    </submittedName>
</protein>
<organism evidence="6">
    <name type="scientific">termite gut metagenome</name>
    <dbReference type="NCBI Taxonomy" id="433724"/>
    <lineage>
        <taxon>unclassified sequences</taxon>
        <taxon>metagenomes</taxon>
        <taxon>organismal metagenomes</taxon>
    </lineage>
</organism>
<dbReference type="PROSITE" id="PS51257">
    <property type="entry name" value="PROKAR_LIPOPROTEIN"/>
    <property type="match status" value="1"/>
</dbReference>